<dbReference type="OrthoDB" id="3823476at2"/>
<dbReference type="Proteomes" id="UP000291189">
    <property type="component" value="Unassembled WGS sequence"/>
</dbReference>
<accession>A0A4Q5J304</accession>
<protein>
    <submittedName>
        <fullName evidence="2">VOC family protein</fullName>
    </submittedName>
</protein>
<dbReference type="SUPFAM" id="SSF54593">
    <property type="entry name" value="Glyoxalase/Bleomycin resistance protein/Dihydroxybiphenyl dioxygenase"/>
    <property type="match status" value="1"/>
</dbReference>
<dbReference type="PANTHER" id="PTHR35908:SF1">
    <property type="entry name" value="CONSERVED PROTEIN"/>
    <property type="match status" value="1"/>
</dbReference>
<dbReference type="PANTHER" id="PTHR35908">
    <property type="entry name" value="HYPOTHETICAL FUSION PROTEIN"/>
    <property type="match status" value="1"/>
</dbReference>
<feature type="domain" description="Glyoxalase-like" evidence="1">
    <location>
        <begin position="8"/>
        <end position="112"/>
    </location>
</feature>
<dbReference type="EMBL" id="SDPU01000020">
    <property type="protein sequence ID" value="RYU13020.1"/>
    <property type="molecule type" value="Genomic_DNA"/>
</dbReference>
<comment type="caution">
    <text evidence="2">The sequence shown here is derived from an EMBL/GenBank/DDBJ whole genome shotgun (WGS) entry which is preliminary data.</text>
</comment>
<evidence type="ECO:0000313" key="2">
    <source>
        <dbReference type="EMBL" id="RYU13020.1"/>
    </source>
</evidence>
<sequence length="113" mass="12135">MESSFVKSVTFDCADAVRVATFWAAALGSDVDEDSTPEKAFVEPAGWGGPTLWFQRVPEAKSAKNRMHFDLRAPGGRIDDEVARLSGLGATVVRDGGGLVVMQDPEGNEFCVE</sequence>
<proteinExistence type="predicted"/>
<keyword evidence="3" id="KW-1185">Reference proteome</keyword>
<name>A0A4Q5J304_9ACTN</name>
<dbReference type="InterPro" id="IPR041581">
    <property type="entry name" value="Glyoxalase_6"/>
</dbReference>
<dbReference type="InterPro" id="IPR029068">
    <property type="entry name" value="Glyas_Bleomycin-R_OHBP_Dase"/>
</dbReference>
<evidence type="ECO:0000313" key="3">
    <source>
        <dbReference type="Proteomes" id="UP000291189"/>
    </source>
</evidence>
<reference evidence="2 3" key="1">
    <citation type="submission" date="2019-01" db="EMBL/GenBank/DDBJ databases">
        <title>Nocardioides guangzhouensis sp. nov., an actinobacterium isolated from soil.</title>
        <authorList>
            <person name="Fu Y."/>
            <person name="Cai Y."/>
            <person name="Lin Z."/>
            <person name="Chen P."/>
        </authorList>
    </citation>
    <scope>NUCLEOTIDE SEQUENCE [LARGE SCALE GENOMIC DNA]</scope>
    <source>
        <strain evidence="2 3">NBRC 105384</strain>
    </source>
</reference>
<dbReference type="RefSeq" id="WP_129986839.1">
    <property type="nucleotide sequence ID" value="NZ_SDPU01000020.1"/>
</dbReference>
<dbReference type="CDD" id="cd06587">
    <property type="entry name" value="VOC"/>
    <property type="match status" value="1"/>
</dbReference>
<dbReference type="Pfam" id="PF18029">
    <property type="entry name" value="Glyoxalase_6"/>
    <property type="match status" value="1"/>
</dbReference>
<organism evidence="2 3">
    <name type="scientific">Nocardioides iriomotensis</name>
    <dbReference type="NCBI Taxonomy" id="715784"/>
    <lineage>
        <taxon>Bacteria</taxon>
        <taxon>Bacillati</taxon>
        <taxon>Actinomycetota</taxon>
        <taxon>Actinomycetes</taxon>
        <taxon>Propionibacteriales</taxon>
        <taxon>Nocardioidaceae</taxon>
        <taxon>Nocardioides</taxon>
    </lineage>
</organism>
<evidence type="ECO:0000259" key="1">
    <source>
        <dbReference type="Pfam" id="PF18029"/>
    </source>
</evidence>
<dbReference type="Gene3D" id="3.10.180.10">
    <property type="entry name" value="2,3-Dihydroxybiphenyl 1,2-Dioxygenase, domain 1"/>
    <property type="match status" value="1"/>
</dbReference>
<dbReference type="AlphaFoldDB" id="A0A4Q5J304"/>
<gene>
    <name evidence="2" type="ORF">ETU37_08770</name>
</gene>